<dbReference type="Pfam" id="PF12276">
    <property type="entry name" value="DUF3617"/>
    <property type="match status" value="1"/>
</dbReference>
<dbReference type="InterPro" id="IPR022061">
    <property type="entry name" value="DUF3617"/>
</dbReference>
<reference evidence="2 3" key="1">
    <citation type="submission" date="2017-02" db="EMBL/GenBank/DDBJ databases">
        <authorList>
            <person name="Peterson S.W."/>
        </authorList>
    </citation>
    <scope>NUCLEOTIDE SEQUENCE [LARGE SCALE GENOMIC DNA]</scope>
    <source>
        <strain evidence="2 3">S285</strain>
    </source>
</reference>
<organism evidence="2 3">
    <name type="scientific">Methylocystis bryophila</name>
    <dbReference type="NCBI Taxonomy" id="655015"/>
    <lineage>
        <taxon>Bacteria</taxon>
        <taxon>Pseudomonadati</taxon>
        <taxon>Pseudomonadota</taxon>
        <taxon>Alphaproteobacteria</taxon>
        <taxon>Hyphomicrobiales</taxon>
        <taxon>Methylocystaceae</taxon>
        <taxon>Methylocystis</taxon>
    </lineage>
</organism>
<keyword evidence="3" id="KW-1185">Reference proteome</keyword>
<dbReference type="Proteomes" id="UP000193978">
    <property type="component" value="Chromosome"/>
</dbReference>
<evidence type="ECO:0008006" key="4">
    <source>
        <dbReference type="Google" id="ProtNLM"/>
    </source>
</evidence>
<gene>
    <name evidence="2" type="ORF">B1812_04850</name>
</gene>
<name>A0A1W6N0N0_9HYPH</name>
<keyword evidence="1" id="KW-0732">Signal</keyword>
<evidence type="ECO:0000313" key="2">
    <source>
        <dbReference type="EMBL" id="ARN83395.1"/>
    </source>
</evidence>
<protein>
    <recommendedName>
        <fullName evidence="4">Ig-like domain-containing protein</fullName>
    </recommendedName>
</protein>
<dbReference type="KEGG" id="mbry:B1812_04850"/>
<evidence type="ECO:0000256" key="1">
    <source>
        <dbReference type="SAM" id="SignalP"/>
    </source>
</evidence>
<feature type="chain" id="PRO_5010882724" description="Ig-like domain-containing protein" evidence="1">
    <location>
        <begin position="17"/>
        <end position="139"/>
    </location>
</feature>
<dbReference type="AlphaFoldDB" id="A0A1W6N0N0"/>
<evidence type="ECO:0000313" key="3">
    <source>
        <dbReference type="Proteomes" id="UP000193978"/>
    </source>
</evidence>
<feature type="signal peptide" evidence="1">
    <location>
        <begin position="1"/>
        <end position="16"/>
    </location>
</feature>
<proteinExistence type="predicted"/>
<dbReference type="EMBL" id="CP019948">
    <property type="protein sequence ID" value="ARN83395.1"/>
    <property type="molecule type" value="Genomic_DNA"/>
</dbReference>
<accession>A0A1W6N0N0</accession>
<sequence>MVALIGALAISAPAPAQSVSSPSDSLPIRRPGLWRISTLSPATGLHVSVTCLRPEDSIVGERDAACAAPRVIAAGAQVVVTIACEENGQRIVSSLLFTGDFTTWYRAQGKITSQGPTKDSERHSGFTIDAKFVQSDCSE</sequence>